<keyword evidence="3" id="KW-1185">Reference proteome</keyword>
<evidence type="ECO:0000313" key="2">
    <source>
        <dbReference type="EMBL" id="SMC20757.1"/>
    </source>
</evidence>
<sequence length="63" mass="7076">MKKFIALGLLLCGMMSNAFAETRYYEVTSGGGQSYCDAVWPGSQYNGVRQGWNNFYFVACMKN</sequence>
<dbReference type="RefSeq" id="WP_084089607.1">
    <property type="nucleotide sequence ID" value="NZ_FWXD01000005.1"/>
</dbReference>
<protein>
    <submittedName>
        <fullName evidence="2">Uncharacterized protein</fullName>
    </submittedName>
</protein>
<dbReference type="EMBL" id="FWXD01000005">
    <property type="protein sequence ID" value="SMC20757.1"/>
    <property type="molecule type" value="Genomic_DNA"/>
</dbReference>
<organism evidence="2 3">
    <name type="scientific">Andreprevotia lacus DSM 23236</name>
    <dbReference type="NCBI Taxonomy" id="1121001"/>
    <lineage>
        <taxon>Bacteria</taxon>
        <taxon>Pseudomonadati</taxon>
        <taxon>Pseudomonadota</taxon>
        <taxon>Betaproteobacteria</taxon>
        <taxon>Neisseriales</taxon>
        <taxon>Chitinibacteraceae</taxon>
        <taxon>Andreprevotia</taxon>
    </lineage>
</organism>
<dbReference type="OrthoDB" id="8593360at2"/>
<dbReference type="Proteomes" id="UP000192761">
    <property type="component" value="Unassembled WGS sequence"/>
</dbReference>
<feature type="chain" id="PRO_5012122280" evidence="1">
    <location>
        <begin position="21"/>
        <end position="63"/>
    </location>
</feature>
<reference evidence="2 3" key="1">
    <citation type="submission" date="2017-04" db="EMBL/GenBank/DDBJ databases">
        <authorList>
            <person name="Afonso C.L."/>
            <person name="Miller P.J."/>
            <person name="Scott M.A."/>
            <person name="Spackman E."/>
            <person name="Goraichik I."/>
            <person name="Dimitrov K.M."/>
            <person name="Suarez D.L."/>
            <person name="Swayne D.E."/>
        </authorList>
    </citation>
    <scope>NUCLEOTIDE SEQUENCE [LARGE SCALE GENOMIC DNA]</scope>
    <source>
        <strain evidence="2 3">DSM 23236</strain>
    </source>
</reference>
<evidence type="ECO:0000256" key="1">
    <source>
        <dbReference type="SAM" id="SignalP"/>
    </source>
</evidence>
<keyword evidence="1" id="KW-0732">Signal</keyword>
<dbReference type="AlphaFoldDB" id="A0A1W1XAA1"/>
<accession>A0A1W1XAA1</accession>
<feature type="signal peptide" evidence="1">
    <location>
        <begin position="1"/>
        <end position="20"/>
    </location>
</feature>
<gene>
    <name evidence="2" type="ORF">SAMN02745857_01039</name>
</gene>
<evidence type="ECO:0000313" key="3">
    <source>
        <dbReference type="Proteomes" id="UP000192761"/>
    </source>
</evidence>
<proteinExistence type="predicted"/>
<name>A0A1W1XAA1_9NEIS</name>